<feature type="non-terminal residue" evidence="1">
    <location>
        <position position="1"/>
    </location>
</feature>
<sequence length="44" mass="4631">ATEGTVLALQNVQDNLTSSVTTVGDQANTAVSYLPLIIIMAIKR</sequence>
<proteinExistence type="predicted"/>
<gene>
    <name evidence="1" type="ORF">S01H4_26098</name>
</gene>
<comment type="caution">
    <text evidence="1">The sequence shown here is derived from an EMBL/GenBank/DDBJ whole genome shotgun (WGS) entry which is preliminary data.</text>
</comment>
<dbReference type="AlphaFoldDB" id="X1CCR2"/>
<organism evidence="1">
    <name type="scientific">marine sediment metagenome</name>
    <dbReference type="NCBI Taxonomy" id="412755"/>
    <lineage>
        <taxon>unclassified sequences</taxon>
        <taxon>metagenomes</taxon>
        <taxon>ecological metagenomes</taxon>
    </lineage>
</organism>
<name>X1CCR2_9ZZZZ</name>
<evidence type="ECO:0000313" key="1">
    <source>
        <dbReference type="EMBL" id="GAG82066.1"/>
    </source>
</evidence>
<reference evidence="1" key="1">
    <citation type="journal article" date="2014" name="Front. Microbiol.">
        <title>High frequency of phylogenetically diverse reductive dehalogenase-homologous genes in deep subseafloor sedimentary metagenomes.</title>
        <authorList>
            <person name="Kawai M."/>
            <person name="Futagami T."/>
            <person name="Toyoda A."/>
            <person name="Takaki Y."/>
            <person name="Nishi S."/>
            <person name="Hori S."/>
            <person name="Arai W."/>
            <person name="Tsubouchi T."/>
            <person name="Morono Y."/>
            <person name="Uchiyama I."/>
            <person name="Ito T."/>
            <person name="Fujiyama A."/>
            <person name="Inagaki F."/>
            <person name="Takami H."/>
        </authorList>
    </citation>
    <scope>NUCLEOTIDE SEQUENCE</scope>
    <source>
        <strain evidence="1">Expedition CK06-06</strain>
    </source>
</reference>
<dbReference type="EMBL" id="BART01012525">
    <property type="protein sequence ID" value="GAG82066.1"/>
    <property type="molecule type" value="Genomic_DNA"/>
</dbReference>
<protein>
    <submittedName>
        <fullName evidence="1">Uncharacterized protein</fullName>
    </submittedName>
</protein>
<accession>X1CCR2</accession>